<dbReference type="AlphaFoldDB" id="A0A482TJX8"/>
<dbReference type="RefSeq" id="WP_129784660.1">
    <property type="nucleotide sequence ID" value="NZ_RZHH01000002.1"/>
</dbReference>
<comment type="caution">
    <text evidence="2">The sequence shown here is derived from an EMBL/GenBank/DDBJ whole genome shotgun (WGS) entry which is preliminary data.</text>
</comment>
<proteinExistence type="predicted"/>
<dbReference type="NCBIfam" id="TIGR01409">
    <property type="entry name" value="TAT_signal_seq"/>
    <property type="match status" value="1"/>
</dbReference>
<evidence type="ECO:0000256" key="1">
    <source>
        <dbReference type="SAM" id="MobiDB-lite"/>
    </source>
</evidence>
<gene>
    <name evidence="2" type="ORF">ELS19_10190</name>
</gene>
<dbReference type="InterPro" id="IPR006311">
    <property type="entry name" value="TAT_signal"/>
</dbReference>
<feature type="region of interest" description="Disordered" evidence="1">
    <location>
        <begin position="79"/>
        <end position="103"/>
    </location>
</feature>
<dbReference type="EMBL" id="RZHH01000002">
    <property type="protein sequence ID" value="RYJ14293.1"/>
    <property type="molecule type" value="Genomic_DNA"/>
</dbReference>
<dbReference type="InterPro" id="IPR019546">
    <property type="entry name" value="TAT_signal_bac_arc"/>
</dbReference>
<protein>
    <submittedName>
        <fullName evidence="2">Twin-arginine translocation signal domain-containing protein</fullName>
    </submittedName>
</protein>
<evidence type="ECO:0000313" key="3">
    <source>
        <dbReference type="Proteomes" id="UP000294028"/>
    </source>
</evidence>
<reference evidence="2 3" key="1">
    <citation type="submission" date="2018-12" db="EMBL/GenBank/DDBJ databases">
        <title>Genome analysis provides insights into bioremediation potentialities of Halogeometricum borinquense strain N11.</title>
        <authorList>
            <person name="Najjari A."/>
            <person name="Youssef N."/>
            <person name="Fhoula I."/>
            <person name="Ben Dhia O."/>
            <person name="Mahjoubi M."/>
            <person name="Ouzari H.I."/>
            <person name="Cherif A."/>
        </authorList>
    </citation>
    <scope>NUCLEOTIDE SEQUENCE [LARGE SCALE GENOMIC DNA]</scope>
    <source>
        <strain evidence="2 3">N11</strain>
    </source>
</reference>
<dbReference type="PROSITE" id="PS51318">
    <property type="entry name" value="TAT"/>
    <property type="match status" value="1"/>
</dbReference>
<organism evidence="2 3">
    <name type="scientific">Halogeometricum borinquense</name>
    <dbReference type="NCBI Taxonomy" id="60847"/>
    <lineage>
        <taxon>Archaea</taxon>
        <taxon>Methanobacteriati</taxon>
        <taxon>Methanobacteriota</taxon>
        <taxon>Stenosarchaea group</taxon>
        <taxon>Halobacteria</taxon>
        <taxon>Halobacteriales</taxon>
        <taxon>Haloferacaceae</taxon>
        <taxon>Halogeometricum</taxon>
    </lineage>
</organism>
<evidence type="ECO:0000313" key="2">
    <source>
        <dbReference type="EMBL" id="RYJ14293.1"/>
    </source>
</evidence>
<accession>A0A482TJX8</accession>
<name>A0A482TJX8_9EURY</name>
<sequence length="189" mass="19171">MSGEDIGDGSSGTGSVNRRRVLKGLAAAGGVTTFGTMGVSASSSELETKAVSQAEAERVFASQAAGVLKTLSSEGLLAEASLDELPTQQTTTDPRKPGVTHEVSGGGEIYVARQQTSEGTLAVLVRPSSGEAIGVHSTSDGYTVYDAEGITTAESKCSGCQDTEACPTPVGIPDHQGLFCFGTFISCCG</sequence>
<dbReference type="Proteomes" id="UP000294028">
    <property type="component" value="Unassembled WGS sequence"/>
</dbReference>